<comment type="caution">
    <text evidence="3">The sequence shown here is derived from an EMBL/GenBank/DDBJ whole genome shotgun (WGS) entry which is preliminary data.</text>
</comment>
<evidence type="ECO:0000313" key="3">
    <source>
        <dbReference type="EMBL" id="MBB5198815.1"/>
    </source>
</evidence>
<gene>
    <name evidence="3" type="ORF">HNR39_000625</name>
</gene>
<name>A0A840RMD0_9BURK</name>
<dbReference type="RefSeq" id="WP_168053031.1">
    <property type="nucleotide sequence ID" value="NZ_JACHHQ010000001.1"/>
</dbReference>
<feature type="domain" description="Surface presentation of antigen" evidence="2">
    <location>
        <begin position="312"/>
        <end position="394"/>
    </location>
</feature>
<proteinExistence type="predicted"/>
<dbReference type="Pfam" id="PF02510">
    <property type="entry name" value="SPAN"/>
    <property type="match status" value="1"/>
</dbReference>
<dbReference type="InterPro" id="IPR056746">
    <property type="entry name" value="SPAN_dom"/>
</dbReference>
<protein>
    <recommendedName>
        <fullName evidence="2">Surface presentation of antigen domain-containing protein</fullName>
    </recommendedName>
</protein>
<sequence>MEKISNAISVATARKTADPAVESLILNAEKAAPKKQDMGADVQQLMCSLQQLTPVPLPLHLTSGTPLNMTQSAPLNLTQRAPLVQISVSKKFLGTRGAIESFKFIESRTASASDRSILGTQRGRPILQLKSKNSSEQLPDKHPLRLQMTVAGGTERTQRPQTANAALAAPHLSLALLQTGRSTRTIAQVYNGIDNQTVDVNSPGHESVVANAVNSFLLKAEKGSFPFQAVASQTPDPDQTGSAPAELAGLDLTDIDELHPRTLIGEGKLVSQFVPERLHHDSSGKTSLRRSLQQPMQVEADAKTIKIKGDKAASGELIYNFKSWGQEHAVRISHQSGLAEQQKSAVLFHPTSSLVEQRLNEQVTNKGPNWVVQSTQDEQREGSKQYWTVPDEEEQ</sequence>
<feature type="compositionally biased region" description="Polar residues" evidence="1">
    <location>
        <begin position="366"/>
        <end position="376"/>
    </location>
</feature>
<accession>A0A840RMD0</accession>
<reference evidence="3 4" key="1">
    <citation type="submission" date="2020-08" db="EMBL/GenBank/DDBJ databases">
        <title>Genomic Encyclopedia of Type Strains, Phase IV (KMG-IV): sequencing the most valuable type-strain genomes for metagenomic binning, comparative biology and taxonomic classification.</title>
        <authorList>
            <person name="Goeker M."/>
        </authorList>
    </citation>
    <scope>NUCLEOTIDE SEQUENCE [LARGE SCALE GENOMIC DNA]</scope>
    <source>
        <strain evidence="3 4">DSM 23240</strain>
    </source>
</reference>
<organism evidence="3 4">
    <name type="scientific">Glaciimonas immobilis</name>
    <dbReference type="NCBI Taxonomy" id="728004"/>
    <lineage>
        <taxon>Bacteria</taxon>
        <taxon>Pseudomonadati</taxon>
        <taxon>Pseudomonadota</taxon>
        <taxon>Betaproteobacteria</taxon>
        <taxon>Burkholderiales</taxon>
        <taxon>Oxalobacteraceae</taxon>
        <taxon>Glaciimonas</taxon>
    </lineage>
</organism>
<evidence type="ECO:0000313" key="4">
    <source>
        <dbReference type="Proteomes" id="UP000571084"/>
    </source>
</evidence>
<feature type="region of interest" description="Disordered" evidence="1">
    <location>
        <begin position="366"/>
        <end position="395"/>
    </location>
</feature>
<keyword evidence="4" id="KW-1185">Reference proteome</keyword>
<evidence type="ECO:0000259" key="2">
    <source>
        <dbReference type="Pfam" id="PF02510"/>
    </source>
</evidence>
<evidence type="ECO:0000256" key="1">
    <source>
        <dbReference type="SAM" id="MobiDB-lite"/>
    </source>
</evidence>
<dbReference type="Proteomes" id="UP000571084">
    <property type="component" value="Unassembled WGS sequence"/>
</dbReference>
<dbReference type="AlphaFoldDB" id="A0A840RMD0"/>
<dbReference type="EMBL" id="JACHHQ010000001">
    <property type="protein sequence ID" value="MBB5198815.1"/>
    <property type="molecule type" value="Genomic_DNA"/>
</dbReference>